<comment type="similarity">
    <text evidence="1">Belongs to the TRAFAC class myosin-kinesin ATPase superfamily. Kinesin family.</text>
</comment>
<dbReference type="SUPFAM" id="SSF52540">
    <property type="entry name" value="P-loop containing nucleoside triphosphate hydrolases"/>
    <property type="match status" value="1"/>
</dbReference>
<evidence type="ECO:0000259" key="4">
    <source>
        <dbReference type="PROSITE" id="PS50067"/>
    </source>
</evidence>
<feature type="coiled-coil region" evidence="2">
    <location>
        <begin position="500"/>
        <end position="535"/>
    </location>
</feature>
<dbReference type="Pfam" id="PF00225">
    <property type="entry name" value="Kinesin"/>
    <property type="match status" value="1"/>
</dbReference>
<feature type="region of interest" description="Disordered" evidence="3">
    <location>
        <begin position="357"/>
        <end position="486"/>
    </location>
</feature>
<keyword evidence="1" id="KW-0547">Nucleotide-binding</keyword>
<dbReference type="EMBL" id="JAGTXO010000020">
    <property type="protein sequence ID" value="KAG8462609.1"/>
    <property type="molecule type" value="Genomic_DNA"/>
</dbReference>
<dbReference type="GO" id="GO:0003777">
    <property type="term" value="F:microtubule motor activity"/>
    <property type="evidence" value="ECO:0007669"/>
    <property type="project" value="InterPro"/>
</dbReference>
<feature type="binding site" evidence="1">
    <location>
        <begin position="75"/>
        <end position="82"/>
    </location>
    <ligand>
        <name>ATP</name>
        <dbReference type="ChEBI" id="CHEBI:30616"/>
    </ligand>
</feature>
<evidence type="ECO:0000256" key="1">
    <source>
        <dbReference type="PROSITE-ProRule" id="PRU00283"/>
    </source>
</evidence>
<protein>
    <recommendedName>
        <fullName evidence="4">Kinesin motor domain-containing protein</fullName>
    </recommendedName>
</protein>
<keyword evidence="2" id="KW-0175">Coiled coil</keyword>
<dbReference type="GO" id="GO:0007018">
    <property type="term" value="P:microtubule-based movement"/>
    <property type="evidence" value="ECO:0007669"/>
    <property type="project" value="InterPro"/>
</dbReference>
<comment type="caution">
    <text evidence="5">The sequence shown here is derived from an EMBL/GenBank/DDBJ whole genome shotgun (WGS) entry which is preliminary data.</text>
</comment>
<dbReference type="InterPro" id="IPR027640">
    <property type="entry name" value="Kinesin-like_fam"/>
</dbReference>
<evidence type="ECO:0000256" key="3">
    <source>
        <dbReference type="SAM" id="MobiDB-lite"/>
    </source>
</evidence>
<evidence type="ECO:0000313" key="5">
    <source>
        <dbReference type="EMBL" id="KAG8462609.1"/>
    </source>
</evidence>
<dbReference type="PANTHER" id="PTHR24115:SF1016">
    <property type="entry name" value="KINESIN FAMILY MEMBER 19A"/>
    <property type="match status" value="1"/>
</dbReference>
<organism evidence="5 6">
    <name type="scientific">Diacronema lutheri</name>
    <name type="common">Unicellular marine alga</name>
    <name type="synonym">Monochrysis lutheri</name>
    <dbReference type="NCBI Taxonomy" id="2081491"/>
    <lineage>
        <taxon>Eukaryota</taxon>
        <taxon>Haptista</taxon>
        <taxon>Haptophyta</taxon>
        <taxon>Pavlovophyceae</taxon>
        <taxon>Pavlovales</taxon>
        <taxon>Pavlovaceae</taxon>
        <taxon>Diacronema</taxon>
    </lineage>
</organism>
<dbReference type="GO" id="GO:0016887">
    <property type="term" value="F:ATP hydrolysis activity"/>
    <property type="evidence" value="ECO:0007669"/>
    <property type="project" value="TreeGrafter"/>
</dbReference>
<dbReference type="GO" id="GO:0005524">
    <property type="term" value="F:ATP binding"/>
    <property type="evidence" value="ECO:0007669"/>
    <property type="project" value="UniProtKB-UniRule"/>
</dbReference>
<feature type="domain" description="Kinesin motor" evidence="4">
    <location>
        <begin position="2"/>
        <end position="103"/>
    </location>
</feature>
<name>A0A8J6C7A9_DIALT</name>
<dbReference type="Proteomes" id="UP000751190">
    <property type="component" value="Unassembled WGS sequence"/>
</dbReference>
<dbReference type="GO" id="GO:0005871">
    <property type="term" value="C:kinesin complex"/>
    <property type="evidence" value="ECO:0007669"/>
    <property type="project" value="TreeGrafter"/>
</dbReference>
<dbReference type="GO" id="GO:0005874">
    <property type="term" value="C:microtubule"/>
    <property type="evidence" value="ECO:0007669"/>
    <property type="project" value="TreeGrafter"/>
</dbReference>
<reference evidence="5" key="1">
    <citation type="submission" date="2021-05" db="EMBL/GenBank/DDBJ databases">
        <title>The genome of the haptophyte Pavlova lutheri (Diacronema luteri, Pavlovales) - a model for lipid biosynthesis in eukaryotic algae.</title>
        <authorList>
            <person name="Hulatt C.J."/>
            <person name="Posewitz M.C."/>
        </authorList>
    </citation>
    <scope>NUCLEOTIDE SEQUENCE</scope>
    <source>
        <strain evidence="5">NIVA-4/92</strain>
    </source>
</reference>
<dbReference type="GO" id="GO:0008017">
    <property type="term" value="F:microtubule binding"/>
    <property type="evidence" value="ECO:0007669"/>
    <property type="project" value="InterPro"/>
</dbReference>
<dbReference type="PANTHER" id="PTHR24115">
    <property type="entry name" value="KINESIN-RELATED"/>
    <property type="match status" value="1"/>
</dbReference>
<feature type="compositionally biased region" description="Polar residues" evidence="3">
    <location>
        <begin position="451"/>
        <end position="461"/>
    </location>
</feature>
<dbReference type="PROSITE" id="PS50067">
    <property type="entry name" value="KINESIN_MOTOR_2"/>
    <property type="match status" value="1"/>
</dbReference>
<proteinExistence type="inferred from homology"/>
<dbReference type="AlphaFoldDB" id="A0A8J6C7A9"/>
<feature type="compositionally biased region" description="Basic and acidic residues" evidence="3">
    <location>
        <begin position="476"/>
        <end position="486"/>
    </location>
</feature>
<keyword evidence="1" id="KW-0505">Motor protein</keyword>
<accession>A0A8J6C7A9</accession>
<dbReference type="InterPro" id="IPR001752">
    <property type="entry name" value="Kinesin_motor_dom"/>
</dbReference>
<evidence type="ECO:0000256" key="2">
    <source>
        <dbReference type="SAM" id="Coils"/>
    </source>
</evidence>
<dbReference type="OrthoDB" id="10631478at2759"/>
<keyword evidence="1" id="KW-0067">ATP-binding</keyword>
<dbReference type="SMART" id="SM00129">
    <property type="entry name" value="KISc"/>
    <property type="match status" value="1"/>
</dbReference>
<dbReference type="InterPro" id="IPR036961">
    <property type="entry name" value="Kinesin_motor_dom_sf"/>
</dbReference>
<dbReference type="InterPro" id="IPR027417">
    <property type="entry name" value="P-loop_NTPase"/>
</dbReference>
<evidence type="ECO:0000313" key="6">
    <source>
        <dbReference type="Proteomes" id="UP000751190"/>
    </source>
</evidence>
<keyword evidence="6" id="KW-1185">Reference proteome</keyword>
<feature type="compositionally biased region" description="Basic and acidic residues" evidence="3">
    <location>
        <begin position="436"/>
        <end position="449"/>
    </location>
</feature>
<gene>
    <name evidence="5" type="ORF">KFE25_010434</name>
</gene>
<dbReference type="Gene3D" id="3.40.850.10">
    <property type="entry name" value="Kinesin motor domain"/>
    <property type="match status" value="2"/>
</dbReference>
<sequence length="677" mass="69846">MRLTVAVRCRPASSPPAELVRLHMQQHVVETPRRAFQFDGLFAGNLDGERLYEQAALPLVEAVLAGRSAAIIATGAERSGKSFALFGMADGELGVVVRALCDLVAAARAHGDSLALRAALVLDGASGAGGEGGARSGPAAAARYDLLAPNGPAPVVDPARARMLPLCCAADVHEAVRRAVGARARCVLGSAELSRAHTVVTAEYCSPSASAELLAVELGAPAPAHALRGPQPAQRGTHAHGALCAVLRALAGSASAAGGGSGGNGRASGGPVGWRESTLTRALKPHLERAAACTVLLCVDPSDRALPATVATLGWGRRLQRFVATASCDALSGAGARAVLAAAAPVAHREWVCARPAYEPPRWPPAREDATDALPARKSTVRVHSRVGDKRDAAPVETAGSEASRVRPEADIASAANAEPMMRPAATGVGGGAESLRARLERAAERASREPTCSSRPSSSAGDDVRSLDGVSAADDGTRADQRGVRSARRLDAPALAAEVVALEETVALLMQRARQQEEQQRAIARRAEQRLAERAADVLAIAHELRAPLSVGPDALGAAHAVSTRAAVAGALGGGDAPDSAFEMLAALEAELRAQLRSRRADVREARAVRAQLEAAADEVALGRGRENLLLNAIAAFESERTAMGERLVLLERLLASSLPASRGELAERTRCGVAA</sequence>